<dbReference type="KEGG" id="smo:SELMODRAFT_64073"/>
<dbReference type="eggNOG" id="ENOG502QSI1">
    <property type="taxonomic scope" value="Eukaryota"/>
</dbReference>
<dbReference type="GO" id="GO:0016226">
    <property type="term" value="P:iron-sulfur cluster assembly"/>
    <property type="evidence" value="ECO:0000318"/>
    <property type="project" value="GO_Central"/>
</dbReference>
<feature type="domain" description="SUF system FeS cluster assembly SufBD N-terminal" evidence="2">
    <location>
        <begin position="44"/>
        <end position="196"/>
    </location>
</feature>
<dbReference type="PANTHER" id="PTHR43575">
    <property type="entry name" value="PROTEIN ABCI7, CHLOROPLASTIC"/>
    <property type="match status" value="1"/>
</dbReference>
<evidence type="ECO:0000259" key="2">
    <source>
        <dbReference type="Pfam" id="PF19295"/>
    </source>
</evidence>
<dbReference type="OrthoDB" id="2510at2759"/>
<dbReference type="PANTHER" id="PTHR43575:SF1">
    <property type="entry name" value="PROTEIN ABCI7, CHLOROPLASTIC"/>
    <property type="match status" value="1"/>
</dbReference>
<sequence length="469" mass="51693">QSRSRARITAPRALAVESRPDFFLLELAEKLEDSVSKGAGEERRSNLVLKALRDGSAEVAVTCKWPSSKDEAYRFTNVKFLKDSEIQPLIIGGDEVESLSFEGMEDEEGESIRLVFVDGILSPELSKVEGVPPEVYVGSILAAPDEKLQKYVVPRISQASTLIDKDAFVSLNGIGALDLGVVLVPKDLKLEKPIHVVYYSTPRKNLKNQLEPQVVSMTNPRLLVVASEGATVHLVEEFRGGTEESSHWTNSVCEIVIESGASVSHDLIQTQGRSSVSMKKTYVSQEKASSYKCVDVELGSKLSRHNLHIEQLGSDTKTEMLTFLLCGRDQVQDLHSRLILNHPRGYARQLQKCIVMNSTGHGVFDGNIRVNRDAQQTDAGQLSRSLLLAPRATVNAKPSLQINADDVKCTHGVAISDLDEDQLFYFRARGIDAQTARSALVFSFGAEVIEKLESKTMQKSVEELLKSLL</sequence>
<feature type="non-terminal residue" evidence="3">
    <location>
        <position position="469"/>
    </location>
</feature>
<dbReference type="AlphaFoldDB" id="D8R0R6"/>
<keyword evidence="4" id="KW-1185">Reference proteome</keyword>
<dbReference type="InParanoid" id="D8R0R6"/>
<evidence type="ECO:0000313" key="3">
    <source>
        <dbReference type="EMBL" id="EFJ34629.1"/>
    </source>
</evidence>
<dbReference type="FunCoup" id="D8R0R6">
    <property type="interactions" value="1464"/>
</dbReference>
<evidence type="ECO:0000259" key="1">
    <source>
        <dbReference type="Pfam" id="PF01458"/>
    </source>
</evidence>
<proteinExistence type="predicted"/>
<organism evidence="4">
    <name type="scientific">Selaginella moellendorffii</name>
    <name type="common">Spikemoss</name>
    <dbReference type="NCBI Taxonomy" id="88036"/>
    <lineage>
        <taxon>Eukaryota</taxon>
        <taxon>Viridiplantae</taxon>
        <taxon>Streptophyta</taxon>
        <taxon>Embryophyta</taxon>
        <taxon>Tracheophyta</taxon>
        <taxon>Lycopodiopsida</taxon>
        <taxon>Selaginellales</taxon>
        <taxon>Selaginellaceae</taxon>
        <taxon>Selaginella</taxon>
    </lineage>
</organism>
<accession>D8R0R6</accession>
<dbReference type="Proteomes" id="UP000001514">
    <property type="component" value="Unassembled WGS sequence"/>
</dbReference>
<dbReference type="Pfam" id="PF01458">
    <property type="entry name" value="SUFBD_core"/>
    <property type="match status" value="1"/>
</dbReference>
<dbReference type="Pfam" id="PF19295">
    <property type="entry name" value="SufBD_N"/>
    <property type="match status" value="1"/>
</dbReference>
<dbReference type="GO" id="GO:1990229">
    <property type="term" value="C:iron-sulfur cluster assembly complex"/>
    <property type="evidence" value="ECO:0000318"/>
    <property type="project" value="GO_Central"/>
</dbReference>
<protein>
    <submittedName>
        <fullName evidence="3">Uncharacterized protein</fullName>
    </submittedName>
</protein>
<dbReference type="OMA" id="YWTNSVM"/>
<dbReference type="InterPro" id="IPR037284">
    <property type="entry name" value="SUF_FeS_clus_asmbl_SufBD_sf"/>
</dbReference>
<gene>
    <name evidence="3" type="ORF">SELMODRAFT_64073</name>
</gene>
<dbReference type="Gramene" id="EFJ34629">
    <property type="protein sequence ID" value="EFJ34629"/>
    <property type="gene ID" value="SELMODRAFT_64073"/>
</dbReference>
<feature type="domain" description="SUF system FeS cluster assembly SufBD core" evidence="1">
    <location>
        <begin position="216"/>
        <end position="444"/>
    </location>
</feature>
<dbReference type="EMBL" id="GL377569">
    <property type="protein sequence ID" value="EFJ34629.1"/>
    <property type="molecule type" value="Genomic_DNA"/>
</dbReference>
<dbReference type="NCBIfam" id="TIGR01981">
    <property type="entry name" value="sufD"/>
    <property type="match status" value="1"/>
</dbReference>
<reference evidence="3 4" key="1">
    <citation type="journal article" date="2011" name="Science">
        <title>The Selaginella genome identifies genetic changes associated with the evolution of vascular plants.</title>
        <authorList>
            <person name="Banks J.A."/>
            <person name="Nishiyama T."/>
            <person name="Hasebe M."/>
            <person name="Bowman J.L."/>
            <person name="Gribskov M."/>
            <person name="dePamphilis C."/>
            <person name="Albert V.A."/>
            <person name="Aono N."/>
            <person name="Aoyama T."/>
            <person name="Ambrose B.A."/>
            <person name="Ashton N.W."/>
            <person name="Axtell M.J."/>
            <person name="Barker E."/>
            <person name="Barker M.S."/>
            <person name="Bennetzen J.L."/>
            <person name="Bonawitz N.D."/>
            <person name="Chapple C."/>
            <person name="Cheng C."/>
            <person name="Correa L.G."/>
            <person name="Dacre M."/>
            <person name="DeBarry J."/>
            <person name="Dreyer I."/>
            <person name="Elias M."/>
            <person name="Engstrom E.M."/>
            <person name="Estelle M."/>
            <person name="Feng L."/>
            <person name="Finet C."/>
            <person name="Floyd S.K."/>
            <person name="Frommer W.B."/>
            <person name="Fujita T."/>
            <person name="Gramzow L."/>
            <person name="Gutensohn M."/>
            <person name="Harholt J."/>
            <person name="Hattori M."/>
            <person name="Heyl A."/>
            <person name="Hirai T."/>
            <person name="Hiwatashi Y."/>
            <person name="Ishikawa M."/>
            <person name="Iwata M."/>
            <person name="Karol K.G."/>
            <person name="Koehler B."/>
            <person name="Kolukisaoglu U."/>
            <person name="Kubo M."/>
            <person name="Kurata T."/>
            <person name="Lalonde S."/>
            <person name="Li K."/>
            <person name="Li Y."/>
            <person name="Litt A."/>
            <person name="Lyons E."/>
            <person name="Manning G."/>
            <person name="Maruyama T."/>
            <person name="Michael T.P."/>
            <person name="Mikami K."/>
            <person name="Miyazaki S."/>
            <person name="Morinaga S."/>
            <person name="Murata T."/>
            <person name="Mueller-Roeber B."/>
            <person name="Nelson D.R."/>
            <person name="Obara M."/>
            <person name="Oguri Y."/>
            <person name="Olmstead R.G."/>
            <person name="Onodera N."/>
            <person name="Petersen B.L."/>
            <person name="Pils B."/>
            <person name="Prigge M."/>
            <person name="Rensing S.A."/>
            <person name="Riano-Pachon D.M."/>
            <person name="Roberts A.W."/>
            <person name="Sato Y."/>
            <person name="Scheller H.V."/>
            <person name="Schulz B."/>
            <person name="Schulz C."/>
            <person name="Shakirov E.V."/>
            <person name="Shibagaki N."/>
            <person name="Shinohara N."/>
            <person name="Shippen D.E."/>
            <person name="Soerensen I."/>
            <person name="Sotooka R."/>
            <person name="Sugimoto N."/>
            <person name="Sugita M."/>
            <person name="Sumikawa N."/>
            <person name="Tanurdzic M."/>
            <person name="Theissen G."/>
            <person name="Ulvskov P."/>
            <person name="Wakazuki S."/>
            <person name="Weng J.K."/>
            <person name="Willats W.W."/>
            <person name="Wipf D."/>
            <person name="Wolf P.G."/>
            <person name="Yang L."/>
            <person name="Zimmer A.D."/>
            <person name="Zhu Q."/>
            <person name="Mitros T."/>
            <person name="Hellsten U."/>
            <person name="Loque D."/>
            <person name="Otillar R."/>
            <person name="Salamov A."/>
            <person name="Schmutz J."/>
            <person name="Shapiro H."/>
            <person name="Lindquist E."/>
            <person name="Lucas S."/>
            <person name="Rokhsar D."/>
            <person name="Grigoriev I.V."/>
        </authorList>
    </citation>
    <scope>NUCLEOTIDE SEQUENCE [LARGE SCALE GENOMIC DNA]</scope>
</reference>
<dbReference type="STRING" id="88036.D8R0R6"/>
<dbReference type="InterPro" id="IPR045595">
    <property type="entry name" value="SufBD_N"/>
</dbReference>
<dbReference type="InterPro" id="IPR055346">
    <property type="entry name" value="Fe-S_cluster_assembly_SufBD"/>
</dbReference>
<evidence type="ECO:0000313" key="4">
    <source>
        <dbReference type="Proteomes" id="UP000001514"/>
    </source>
</evidence>
<dbReference type="InterPro" id="IPR011542">
    <property type="entry name" value="SUF_FeS_clus_asmbl_SufD"/>
</dbReference>
<dbReference type="GO" id="GO:0009536">
    <property type="term" value="C:plastid"/>
    <property type="evidence" value="ECO:0000318"/>
    <property type="project" value="GO_Central"/>
</dbReference>
<name>D8R0R6_SELML</name>
<dbReference type="SUPFAM" id="SSF101960">
    <property type="entry name" value="Stabilizer of iron transporter SufD"/>
    <property type="match status" value="1"/>
</dbReference>
<feature type="non-terminal residue" evidence="3">
    <location>
        <position position="1"/>
    </location>
</feature>
<dbReference type="HOGENOM" id="CLU_026231_5_4_1"/>
<dbReference type="InterPro" id="IPR000825">
    <property type="entry name" value="SUF_FeS_clus_asmbl_SufBD_core"/>
</dbReference>